<feature type="region of interest" description="Disordered" evidence="1">
    <location>
        <begin position="1"/>
        <end position="33"/>
    </location>
</feature>
<evidence type="ECO:0000313" key="3">
    <source>
        <dbReference type="Proteomes" id="UP001216907"/>
    </source>
</evidence>
<protein>
    <submittedName>
        <fullName evidence="2">Uncharacterized protein</fullName>
    </submittedName>
</protein>
<proteinExistence type="predicted"/>
<evidence type="ECO:0000256" key="1">
    <source>
        <dbReference type="SAM" id="MobiDB-lite"/>
    </source>
</evidence>
<evidence type="ECO:0000313" key="2">
    <source>
        <dbReference type="EMBL" id="MDG3003407.1"/>
    </source>
</evidence>
<dbReference type="EMBL" id="JARRAG010000001">
    <property type="protein sequence ID" value="MDG3003407.1"/>
    <property type="molecule type" value="Genomic_DNA"/>
</dbReference>
<name>A0ABT6F795_9BACT</name>
<dbReference type="Proteomes" id="UP001216907">
    <property type="component" value="Unassembled WGS sequence"/>
</dbReference>
<dbReference type="RefSeq" id="WP_277859758.1">
    <property type="nucleotide sequence ID" value="NZ_JARRAG010000001.1"/>
</dbReference>
<keyword evidence="3" id="KW-1185">Reference proteome</keyword>
<reference evidence="2 3" key="1">
    <citation type="submission" date="2023-03" db="EMBL/GenBank/DDBJ databases">
        <title>Paludisphaera mucosa sp. nov. a novel planctomycete from northern fen.</title>
        <authorList>
            <person name="Ivanova A."/>
        </authorList>
    </citation>
    <scope>NUCLEOTIDE SEQUENCE [LARGE SCALE GENOMIC DNA]</scope>
    <source>
        <strain evidence="2 3">Pla2</strain>
    </source>
</reference>
<gene>
    <name evidence="2" type="ORF">PZE19_06490</name>
</gene>
<accession>A0ABT6F795</accession>
<sequence>MNPMIMPARRLAPASVGSPSERDSHQATSPTPDELQALSYFELADRLVQAWTRNAKRLQTLDALRDAIASARRQLASLPARPQLAEAHLAGLLEKRDACIIAAQVDQELALALAHECEERTRVASERPFRRAVGG</sequence>
<comment type="caution">
    <text evidence="2">The sequence shown here is derived from an EMBL/GenBank/DDBJ whole genome shotgun (WGS) entry which is preliminary data.</text>
</comment>
<organism evidence="2 3">
    <name type="scientific">Paludisphaera mucosa</name>
    <dbReference type="NCBI Taxonomy" id="3030827"/>
    <lineage>
        <taxon>Bacteria</taxon>
        <taxon>Pseudomonadati</taxon>
        <taxon>Planctomycetota</taxon>
        <taxon>Planctomycetia</taxon>
        <taxon>Isosphaerales</taxon>
        <taxon>Isosphaeraceae</taxon>
        <taxon>Paludisphaera</taxon>
    </lineage>
</organism>